<evidence type="ECO:0000313" key="3">
    <source>
        <dbReference type="Proteomes" id="UP001242129"/>
    </source>
</evidence>
<dbReference type="InterPro" id="IPR035418">
    <property type="entry name" value="AraC-bd_2"/>
</dbReference>
<dbReference type="Proteomes" id="UP001242129">
    <property type="component" value="Unassembled WGS sequence"/>
</dbReference>
<reference evidence="2" key="1">
    <citation type="submission" date="2023-07" db="EMBL/GenBank/DDBJ databases">
        <title>Dynamics of blaOXA-23 gene transmission in Acinetobacter spp. from contaminated veterinary surfaces.</title>
        <authorList>
            <person name="Moreira Da Silva J."/>
            <person name="Menezes J."/>
            <person name="Fernandes L."/>
            <person name="Marques C."/>
            <person name="Amaral A."/>
            <person name="Timofte D."/>
            <person name="Pomba C."/>
        </authorList>
    </citation>
    <scope>NUCLEOTIDE SEQUENCE</scope>
    <source>
        <strain evidence="2">CMVB11Z4A1</strain>
    </source>
</reference>
<protein>
    <submittedName>
        <fullName evidence="2">AraC family transcriptional regulator</fullName>
    </submittedName>
</protein>
<proteinExistence type="predicted"/>
<dbReference type="RefSeq" id="WP_005107641.1">
    <property type="nucleotide sequence ID" value="NZ_JALJVC010000015.1"/>
</dbReference>
<dbReference type="GO" id="GO:0043565">
    <property type="term" value="F:sequence-specific DNA binding"/>
    <property type="evidence" value="ECO:0007669"/>
    <property type="project" value="InterPro"/>
</dbReference>
<name>A0AAW8AVZ3_ACILW</name>
<dbReference type="InterPro" id="IPR018060">
    <property type="entry name" value="HTH_AraC"/>
</dbReference>
<sequence>MINLDKFEKNSPKKFSTNLKHPEDVLQWMIKVNGPHRLYIPDPQKIDFLHEGINVGAITFGTVQYSTLANISIDNLQHCYIFNVPIEGIQEIKIKSSTIYSSDEVAAIFSPHQPFSMILQPNCQKQMIRISKDKVENYLSQLLGYKIVKPLIFDIQAPMQGSIKKWFNLAMNFQEFLLEAEYLLDFQNIWSNFEKNLISILLNSQPHNYSLELEHRLKGKPSYLNYIEDVFKENLSQPITLNELEKILGISREKLYQDFNTYYGQSPVAYLRNLRFEETYKRLKNIKPWENVSSIAMDCGFQQLGRFSQEYKNRFGELPSETLKNSIH</sequence>
<dbReference type="GO" id="GO:0003700">
    <property type="term" value="F:DNA-binding transcription factor activity"/>
    <property type="evidence" value="ECO:0007669"/>
    <property type="project" value="InterPro"/>
</dbReference>
<feature type="domain" description="HTH araC/xylS-type" evidence="1">
    <location>
        <begin position="225"/>
        <end position="325"/>
    </location>
</feature>
<dbReference type="PANTHER" id="PTHR47893">
    <property type="entry name" value="REGULATORY PROTEIN PCHR"/>
    <property type="match status" value="1"/>
</dbReference>
<dbReference type="SMART" id="SM00342">
    <property type="entry name" value="HTH_ARAC"/>
    <property type="match status" value="1"/>
</dbReference>
<gene>
    <name evidence="2" type="ORF">Q8G51_08345</name>
</gene>
<dbReference type="Gene3D" id="1.10.10.60">
    <property type="entry name" value="Homeodomain-like"/>
    <property type="match status" value="1"/>
</dbReference>
<evidence type="ECO:0000259" key="1">
    <source>
        <dbReference type="PROSITE" id="PS01124"/>
    </source>
</evidence>
<evidence type="ECO:0000313" key="2">
    <source>
        <dbReference type="EMBL" id="MDP1447806.1"/>
    </source>
</evidence>
<dbReference type="PROSITE" id="PS01124">
    <property type="entry name" value="HTH_ARAC_FAMILY_2"/>
    <property type="match status" value="1"/>
</dbReference>
<dbReference type="InterPro" id="IPR053142">
    <property type="entry name" value="PchR_regulatory_protein"/>
</dbReference>
<comment type="caution">
    <text evidence="2">The sequence shown here is derived from an EMBL/GenBank/DDBJ whole genome shotgun (WGS) entry which is preliminary data.</text>
</comment>
<organism evidence="2 3">
    <name type="scientific">Acinetobacter lwoffii</name>
    <dbReference type="NCBI Taxonomy" id="28090"/>
    <lineage>
        <taxon>Bacteria</taxon>
        <taxon>Pseudomonadati</taxon>
        <taxon>Pseudomonadota</taxon>
        <taxon>Gammaproteobacteria</taxon>
        <taxon>Moraxellales</taxon>
        <taxon>Moraxellaceae</taxon>
        <taxon>Acinetobacter</taxon>
    </lineage>
</organism>
<dbReference type="Pfam" id="PF14525">
    <property type="entry name" value="AraC_binding_2"/>
    <property type="match status" value="1"/>
</dbReference>
<accession>A0AAW8AVZ3</accession>
<dbReference type="EMBL" id="JAUUUS010000152">
    <property type="protein sequence ID" value="MDP1447806.1"/>
    <property type="molecule type" value="Genomic_DNA"/>
</dbReference>
<dbReference type="Pfam" id="PF12833">
    <property type="entry name" value="HTH_18"/>
    <property type="match status" value="1"/>
</dbReference>
<dbReference type="AlphaFoldDB" id="A0AAW8AVZ3"/>
<dbReference type="PANTHER" id="PTHR47893:SF1">
    <property type="entry name" value="REGULATORY PROTEIN PCHR"/>
    <property type="match status" value="1"/>
</dbReference>